<evidence type="ECO:0000256" key="2">
    <source>
        <dbReference type="ARBA" id="ARBA00023242"/>
    </source>
</evidence>
<keyword evidence="2" id="KW-0539">Nucleus</keyword>
<dbReference type="GO" id="GO:0006997">
    <property type="term" value="P:nucleus organization"/>
    <property type="evidence" value="ECO:0007669"/>
    <property type="project" value="InterPro"/>
</dbReference>
<evidence type="ECO:0000256" key="3">
    <source>
        <dbReference type="ARBA" id="ARBA00024186"/>
    </source>
</evidence>
<evidence type="ECO:0000313" key="7">
    <source>
        <dbReference type="EMBL" id="KAA3459078.1"/>
    </source>
</evidence>
<evidence type="ECO:0000256" key="4">
    <source>
        <dbReference type="ARBA" id="ARBA00024208"/>
    </source>
</evidence>
<organism evidence="7 8">
    <name type="scientific">Gossypium australe</name>
    <dbReference type="NCBI Taxonomy" id="47621"/>
    <lineage>
        <taxon>Eukaryota</taxon>
        <taxon>Viridiplantae</taxon>
        <taxon>Streptophyta</taxon>
        <taxon>Embryophyta</taxon>
        <taxon>Tracheophyta</taxon>
        <taxon>Spermatophyta</taxon>
        <taxon>Magnoliopsida</taxon>
        <taxon>eudicotyledons</taxon>
        <taxon>Gunneridae</taxon>
        <taxon>Pentapetalae</taxon>
        <taxon>rosids</taxon>
        <taxon>malvids</taxon>
        <taxon>Malvales</taxon>
        <taxon>Malvaceae</taxon>
        <taxon>Malvoideae</taxon>
        <taxon>Gossypium</taxon>
    </lineage>
</organism>
<feature type="compositionally biased region" description="Acidic residues" evidence="6">
    <location>
        <begin position="1132"/>
        <end position="1143"/>
    </location>
</feature>
<comment type="subcellular location">
    <subcellularLocation>
        <location evidence="3">Nucleus lamina</location>
    </subcellularLocation>
</comment>
<dbReference type="AlphaFoldDB" id="A0A5B6UPA6"/>
<dbReference type="EMBL" id="SMMG02000010">
    <property type="protein sequence ID" value="KAA3459078.1"/>
    <property type="molecule type" value="Genomic_DNA"/>
</dbReference>
<feature type="coiled-coil region" evidence="5">
    <location>
        <begin position="606"/>
        <end position="729"/>
    </location>
</feature>
<keyword evidence="8" id="KW-1185">Reference proteome</keyword>
<dbReference type="Proteomes" id="UP000325315">
    <property type="component" value="Unassembled WGS sequence"/>
</dbReference>
<sequence>MFTPQRKVWSGRSLTPWKKVDGSVSDPNSNGVVVGKGKAAAFAEPVTPDGNDLGSEDQEGVPEKALRLENELFEYQYNMGLLLIEKKEWISKHEELNQELMEAKDALKREQAAHSIAINDVEKREENLMKALGVEKQCVLDLDKALRNMRAENAEIKFTADSKLSEANALIASVEEKSLEVETKLRAADAKLAEVSRKSSQIERKSQELESRENVLRRERLSFISEQEAHEITMSKQREDLWEWEKRLQDAEERLAKSQRYVNQREERANENDRLFKAKEKDLEEAQKKIDSANQTLKEKEDDINSRLTNLTLKENEWGVVKEKLEMKEKELLVIEEKLNTREKAEIQKLMDEHNAILDEKKRKFDLEIDEKRKSLDADLKSKVIEVEKKEAEVKHMQEKVSKQEQALDNKLEKLKEKEKELELKVKTLKEREKTIKSQEKDLEIEKLQMVADKEELLSLKAEVEKIRTANEEKLQKIHEETDRLRVTEEERSEYLRLQLELKEEIEKCRLREELLLKEAEDLKQQKDNFEREWEELDEKRIKIEKELNSISQQKEKFEKQNLAEEERLKKEKQVTDDYRKRELEALEVAKETFAATMEHERSVIAAKAESERSQMLHDLELLKRKLESDMQNRLEEMEKELGERKKSFEEEKERELDNINYLRDVARREMEELKQERLKIEKERQEVNASKMHLERQQIELRKDIDDLVDLSKKLKDQREQLIKERNRFISFVEKLKSCKNCGEITSEFVLSDLRSLQEIENEEVFPLPNSADEYISGNVFGNLAASERQKDEMSAPVGSGSPVSGGTMSWLRKCTSKIFKFSPSKDSGPHAIAKLNMEVMLPGQKDNLEGTSKTEHEPELSFAAATTSLDIHGVQSDSNRRNVDVGHDLSVDNQSNMESKEQEVHGDSQSSDLNRGKQVHKRGKPRAKRTHSVKAVVKDAEAIIGKTLESNELEHPDESRGESGLADGRATRNARKRNRARTSQTQTADTEQDGDDSEGRSDSVVGGQRRKKHQKVVLAMPIPGEKRYNLRRLKIGVTVAKDTADYVNNSEAPVPAGENGDASENGGVDFLQQSETALDAKDDDAGATKKLDAHTALSEEVNGTPKGVGEYADGNDYKSESRSEGLKGEGEDDGDEDEDEVEHPGEVSIGKKLWNFFTTTSAR</sequence>
<feature type="compositionally biased region" description="Basic and acidic residues" evidence="6">
    <location>
        <begin position="880"/>
        <end position="892"/>
    </location>
</feature>
<feature type="compositionally biased region" description="Basic residues" evidence="6">
    <location>
        <begin position="919"/>
        <end position="934"/>
    </location>
</feature>
<evidence type="ECO:0000256" key="5">
    <source>
        <dbReference type="SAM" id="Coils"/>
    </source>
</evidence>
<evidence type="ECO:0000256" key="1">
    <source>
        <dbReference type="ARBA" id="ARBA00023054"/>
    </source>
</evidence>
<feature type="compositionally biased region" description="Basic and acidic residues" evidence="6">
    <location>
        <begin position="954"/>
        <end position="963"/>
    </location>
</feature>
<feature type="coiled-coil region" evidence="5">
    <location>
        <begin position="340"/>
        <end position="575"/>
    </location>
</feature>
<dbReference type="OrthoDB" id="673795at2759"/>
<name>A0A5B6UPA6_9ROSI</name>
<dbReference type="InterPro" id="IPR040418">
    <property type="entry name" value="CRWN"/>
</dbReference>
<feature type="compositionally biased region" description="Basic and acidic residues" evidence="6">
    <location>
        <begin position="1117"/>
        <end position="1131"/>
    </location>
</feature>
<keyword evidence="1 5" id="KW-0175">Coiled coil</keyword>
<feature type="compositionally biased region" description="Basic and acidic residues" evidence="6">
    <location>
        <begin position="1080"/>
        <end position="1095"/>
    </location>
</feature>
<dbReference type="SUPFAM" id="SSF57997">
    <property type="entry name" value="Tropomyosin"/>
    <property type="match status" value="1"/>
</dbReference>
<evidence type="ECO:0000256" key="6">
    <source>
        <dbReference type="SAM" id="MobiDB-lite"/>
    </source>
</evidence>
<reference evidence="8" key="1">
    <citation type="journal article" date="2019" name="Plant Biotechnol. J.">
        <title>Genome sequencing of the Australian wild diploid species Gossypium australe highlights disease resistance and delayed gland morphogenesis.</title>
        <authorList>
            <person name="Cai Y."/>
            <person name="Cai X."/>
            <person name="Wang Q."/>
            <person name="Wang P."/>
            <person name="Zhang Y."/>
            <person name="Cai C."/>
            <person name="Xu Y."/>
            <person name="Wang K."/>
            <person name="Zhou Z."/>
            <person name="Wang C."/>
            <person name="Geng S."/>
            <person name="Li B."/>
            <person name="Dong Q."/>
            <person name="Hou Y."/>
            <person name="Wang H."/>
            <person name="Ai P."/>
            <person name="Liu Z."/>
            <person name="Yi F."/>
            <person name="Sun M."/>
            <person name="An G."/>
            <person name="Cheng J."/>
            <person name="Zhang Y."/>
            <person name="Shi Q."/>
            <person name="Xie Y."/>
            <person name="Shi X."/>
            <person name="Chang Y."/>
            <person name="Huang F."/>
            <person name="Chen Y."/>
            <person name="Hong S."/>
            <person name="Mi L."/>
            <person name="Sun Q."/>
            <person name="Zhang L."/>
            <person name="Zhou B."/>
            <person name="Peng R."/>
            <person name="Zhang X."/>
            <person name="Liu F."/>
        </authorList>
    </citation>
    <scope>NUCLEOTIDE SEQUENCE [LARGE SCALE GENOMIC DNA]</scope>
    <source>
        <strain evidence="8">cv. PA1801</strain>
    </source>
</reference>
<feature type="coiled-coil region" evidence="5">
    <location>
        <begin position="185"/>
        <end position="303"/>
    </location>
</feature>
<protein>
    <submittedName>
        <fullName evidence="7">Protein CROWDED NUCLEI 1-like</fullName>
    </submittedName>
</protein>
<proteinExistence type="inferred from homology"/>
<gene>
    <name evidence="7" type="ORF">EPI10_013602</name>
</gene>
<comment type="caution">
    <text evidence="7">The sequence shown here is derived from an EMBL/GenBank/DDBJ whole genome shotgun (WGS) entry which is preliminary data.</text>
</comment>
<feature type="coiled-coil region" evidence="5">
    <location>
        <begin position="86"/>
        <end position="113"/>
    </location>
</feature>
<comment type="similarity">
    <text evidence="4">Belongs to the CRWN family.</text>
</comment>
<accession>A0A5B6UPA6</accession>
<evidence type="ECO:0000313" key="8">
    <source>
        <dbReference type="Proteomes" id="UP000325315"/>
    </source>
</evidence>
<feature type="region of interest" description="Disordered" evidence="6">
    <location>
        <begin position="875"/>
        <end position="1022"/>
    </location>
</feature>
<feature type="region of interest" description="Disordered" evidence="6">
    <location>
        <begin position="1047"/>
        <end position="1165"/>
    </location>
</feature>
<dbReference type="PANTHER" id="PTHR31908">
    <property type="entry name" value="PROTEIN CROWDED NUCLEI 4"/>
    <property type="match status" value="1"/>
</dbReference>
<dbReference type="GO" id="GO:0005652">
    <property type="term" value="C:nuclear lamina"/>
    <property type="evidence" value="ECO:0007669"/>
    <property type="project" value="UniProtKB-SubCell"/>
</dbReference>
<dbReference type="PANTHER" id="PTHR31908:SF11">
    <property type="entry name" value="PROTEIN CROWDED NUCLEI 1"/>
    <property type="match status" value="1"/>
</dbReference>